<dbReference type="PRINTS" id="PR00625">
    <property type="entry name" value="JDOMAIN"/>
</dbReference>
<dbReference type="GO" id="GO:0051082">
    <property type="term" value="F:unfolded protein binding"/>
    <property type="evidence" value="ECO:0007669"/>
    <property type="project" value="InterPro"/>
</dbReference>
<dbReference type="SUPFAM" id="SSF57938">
    <property type="entry name" value="DnaJ/Hsp40 cysteine-rich domain"/>
    <property type="match status" value="1"/>
</dbReference>
<dbReference type="InterPro" id="IPR051938">
    <property type="entry name" value="Apopto_cytoskel_mod"/>
</dbReference>
<dbReference type="InterPro" id="IPR036410">
    <property type="entry name" value="HSP_DnaJ_Cys-rich_dom_sf"/>
</dbReference>
<dbReference type="InterPro" id="IPR008971">
    <property type="entry name" value="HSP40/DnaJ_pept-bd"/>
</dbReference>
<dbReference type="Gene3D" id="2.60.260.20">
    <property type="entry name" value="Urease metallochaperone UreE, N-terminal domain"/>
    <property type="match status" value="1"/>
</dbReference>
<protein>
    <submittedName>
        <fullName evidence="4">J domain-containing protein</fullName>
    </submittedName>
</protein>
<dbReference type="PROSITE" id="PS00636">
    <property type="entry name" value="DNAJ_1"/>
    <property type="match status" value="1"/>
</dbReference>
<dbReference type="InterPro" id="IPR001623">
    <property type="entry name" value="DnaJ_domain"/>
</dbReference>
<name>A0A4P8L1U6_9BACT</name>
<gene>
    <name evidence="4" type="ORF">FDQ92_06440</name>
</gene>
<dbReference type="GO" id="GO:0006457">
    <property type="term" value="P:protein folding"/>
    <property type="evidence" value="ECO:0007669"/>
    <property type="project" value="InterPro"/>
</dbReference>
<evidence type="ECO:0000313" key="5">
    <source>
        <dbReference type="Proteomes" id="UP000298602"/>
    </source>
</evidence>
<dbReference type="AlphaFoldDB" id="A0A4P8L1U6"/>
<proteinExistence type="predicted"/>
<dbReference type="EMBL" id="CP040098">
    <property type="protein sequence ID" value="QCQ21847.1"/>
    <property type="molecule type" value="Genomic_DNA"/>
</dbReference>
<feature type="region of interest" description="Disordered" evidence="2">
    <location>
        <begin position="1"/>
        <end position="22"/>
    </location>
</feature>
<evidence type="ECO:0000256" key="2">
    <source>
        <dbReference type="SAM" id="MobiDB-lite"/>
    </source>
</evidence>
<dbReference type="Gene3D" id="1.10.287.110">
    <property type="entry name" value="DnaJ domain"/>
    <property type="match status" value="1"/>
</dbReference>
<dbReference type="CDD" id="cd06257">
    <property type="entry name" value="DnaJ"/>
    <property type="match status" value="1"/>
</dbReference>
<keyword evidence="5" id="KW-1185">Reference proteome</keyword>
<dbReference type="Proteomes" id="UP000298602">
    <property type="component" value="Chromosome"/>
</dbReference>
<dbReference type="SUPFAM" id="SSF49493">
    <property type="entry name" value="HSP40/DnaJ peptide-binding domain"/>
    <property type="match status" value="1"/>
</dbReference>
<evidence type="ECO:0000256" key="1">
    <source>
        <dbReference type="ARBA" id="ARBA00023186"/>
    </source>
</evidence>
<dbReference type="PANTHER" id="PTHR44145:SF3">
    <property type="entry name" value="DNAJ HOMOLOG SUBFAMILY A MEMBER 3, MITOCHONDRIAL"/>
    <property type="match status" value="1"/>
</dbReference>
<feature type="domain" description="J" evidence="3">
    <location>
        <begin position="30"/>
        <end position="95"/>
    </location>
</feature>
<dbReference type="Gene3D" id="2.10.230.10">
    <property type="entry name" value="Heat shock protein DnaJ, cysteine-rich domain"/>
    <property type="match status" value="1"/>
</dbReference>
<dbReference type="SMART" id="SM00271">
    <property type="entry name" value="DnaJ"/>
    <property type="match status" value="1"/>
</dbReference>
<dbReference type="SUPFAM" id="SSF46565">
    <property type="entry name" value="Chaperone J-domain"/>
    <property type="match status" value="1"/>
</dbReference>
<evidence type="ECO:0000313" key="4">
    <source>
        <dbReference type="EMBL" id="QCQ21847.1"/>
    </source>
</evidence>
<evidence type="ECO:0000259" key="3">
    <source>
        <dbReference type="PROSITE" id="PS50076"/>
    </source>
</evidence>
<dbReference type="InterPro" id="IPR036869">
    <property type="entry name" value="J_dom_sf"/>
</dbReference>
<keyword evidence="1" id="KW-0143">Chaperone</keyword>
<dbReference type="PROSITE" id="PS50076">
    <property type="entry name" value="DNAJ_2"/>
    <property type="match status" value="1"/>
</dbReference>
<dbReference type="Pfam" id="PF00226">
    <property type="entry name" value="DnaJ"/>
    <property type="match status" value="1"/>
</dbReference>
<dbReference type="KEGG" id="dax:FDQ92_06440"/>
<organism evidence="4 5">
    <name type="scientific">Desulfoglaeba alkanexedens ALDC</name>
    <dbReference type="NCBI Taxonomy" id="980445"/>
    <lineage>
        <taxon>Bacteria</taxon>
        <taxon>Pseudomonadati</taxon>
        <taxon>Thermodesulfobacteriota</taxon>
        <taxon>Syntrophobacteria</taxon>
        <taxon>Syntrophobacterales</taxon>
        <taxon>Syntrophobacteraceae</taxon>
        <taxon>Desulfoglaeba</taxon>
    </lineage>
</organism>
<feature type="region of interest" description="Disordered" evidence="2">
    <location>
        <begin position="88"/>
        <end position="115"/>
    </location>
</feature>
<dbReference type="PANTHER" id="PTHR44145">
    <property type="entry name" value="DNAJ HOMOLOG SUBFAMILY A MEMBER 3, MITOCHONDRIAL"/>
    <property type="match status" value="1"/>
</dbReference>
<feature type="compositionally biased region" description="Gly residues" evidence="2">
    <location>
        <begin position="105"/>
        <end position="115"/>
    </location>
</feature>
<reference evidence="4 5" key="2">
    <citation type="submission" date="2019-05" db="EMBL/GenBank/DDBJ databases">
        <authorList>
            <person name="Suflita J.M."/>
            <person name="Marks C.R."/>
        </authorList>
    </citation>
    <scope>NUCLEOTIDE SEQUENCE [LARGE SCALE GENOMIC DNA]</scope>
    <source>
        <strain evidence="4 5">ALDC</strain>
    </source>
</reference>
<dbReference type="OrthoDB" id="9779622at2"/>
<accession>A0A4P8L1U6</accession>
<sequence length="243" mass="26885">MGRRAPLDPISHETITARGAGTGRSGMTDCLYKILGVSVEASQQEIKAAFRRLAMRWHPDLNPQRPDARERFQCIREAYERLADPARRREYDERRGHGTRRGHARNGGGNGNGAGWSEGFSGFPDEFFESYFGFPRRQPAPCRSVDLRFDLQVPSGNGREGPETICYERVVFCRVCAGAGRKTRGECVACGGRGLVTERRSVSVWIPSTGVHGMRLRIPGAGDHLSPTVPAGDLVLFLQEVDI</sequence>
<dbReference type="InterPro" id="IPR018253">
    <property type="entry name" value="DnaJ_domain_CS"/>
</dbReference>
<reference evidence="4 5" key="1">
    <citation type="submission" date="2019-05" db="EMBL/GenBank/DDBJ databases">
        <title>The Complete Genome Sequence of the n-alkane-degrading Desulfoglaeba alkanexedens ALDC reveals multiple alkylsuccinate synthase gene clusters.</title>
        <authorList>
            <person name="Callaghan A.V."/>
            <person name="Davidova I.A."/>
            <person name="Duncan K.E."/>
            <person name="Morris B."/>
            <person name="McInerney M.J."/>
        </authorList>
    </citation>
    <scope>NUCLEOTIDE SEQUENCE [LARGE SCALE GENOMIC DNA]</scope>
    <source>
        <strain evidence="4 5">ALDC</strain>
    </source>
</reference>